<gene>
    <name evidence="12" type="ORF">Pla100_18320</name>
</gene>
<keyword evidence="12" id="KW-0969">Cilium</keyword>
<evidence type="ECO:0000256" key="10">
    <source>
        <dbReference type="ARBA" id="ARBA00023225"/>
    </source>
</evidence>
<keyword evidence="10" id="KW-1006">Bacterial flagellum protein export</keyword>
<evidence type="ECO:0000256" key="7">
    <source>
        <dbReference type="ARBA" id="ARBA00022795"/>
    </source>
</evidence>
<evidence type="ECO:0000256" key="1">
    <source>
        <dbReference type="ARBA" id="ARBA00004413"/>
    </source>
</evidence>
<keyword evidence="8" id="KW-0653">Protein transport</keyword>
<keyword evidence="9" id="KW-0472">Membrane</keyword>
<comment type="subcellular location">
    <subcellularLocation>
        <location evidence="1">Cell membrane</location>
        <topology evidence="1">Peripheral membrane protein</topology>
        <orientation evidence="1">Cytoplasmic side</orientation>
    </subcellularLocation>
</comment>
<evidence type="ECO:0000256" key="2">
    <source>
        <dbReference type="ARBA" id="ARBA00010004"/>
    </source>
</evidence>
<sequence>MAFQFRFDSILALRCRERDEAGREVGKANEAIRRVDEQIRDLQRQRDEIRRLAAGMFQNHGDGNRESPNSHGVSIDRALQQGRYDLQLQAEQIGLRSTKETLLKELQRRRDVLVNAEAEVKRLERLRETQKSEYRYLELQREQAESDDLTTARLIIDRRNRNRSRT</sequence>
<reference evidence="12 13" key="1">
    <citation type="submission" date="2019-02" db="EMBL/GenBank/DDBJ databases">
        <title>Deep-cultivation of Planctomycetes and their phenomic and genomic characterization uncovers novel biology.</title>
        <authorList>
            <person name="Wiegand S."/>
            <person name="Jogler M."/>
            <person name="Boedeker C."/>
            <person name="Pinto D."/>
            <person name="Vollmers J."/>
            <person name="Rivas-Marin E."/>
            <person name="Kohn T."/>
            <person name="Peeters S.H."/>
            <person name="Heuer A."/>
            <person name="Rast P."/>
            <person name="Oberbeckmann S."/>
            <person name="Bunk B."/>
            <person name="Jeske O."/>
            <person name="Meyerdierks A."/>
            <person name="Storesund J.E."/>
            <person name="Kallscheuer N."/>
            <person name="Luecker S."/>
            <person name="Lage O.M."/>
            <person name="Pohl T."/>
            <person name="Merkel B.J."/>
            <person name="Hornburger P."/>
            <person name="Mueller R.-W."/>
            <person name="Bruemmer F."/>
            <person name="Labrenz M."/>
            <person name="Spormann A.M."/>
            <person name="Op Den Camp H."/>
            <person name="Overmann J."/>
            <person name="Amann R."/>
            <person name="Jetten M.S.M."/>
            <person name="Mascher T."/>
            <person name="Medema M.H."/>
            <person name="Devos D.P."/>
            <person name="Kaster A.-K."/>
            <person name="Ovreas L."/>
            <person name="Rohde M."/>
            <person name="Galperin M.Y."/>
            <person name="Jogler C."/>
        </authorList>
    </citation>
    <scope>NUCLEOTIDE SEQUENCE [LARGE SCALE GENOMIC DNA]</scope>
    <source>
        <strain evidence="12 13">Pla100</strain>
    </source>
</reference>
<keyword evidence="12" id="KW-0282">Flagellum</keyword>
<dbReference type="RefSeq" id="WP_146577259.1">
    <property type="nucleotide sequence ID" value="NZ_SJPM01000002.1"/>
</dbReference>
<name>A0A5C6ASX1_9BACT</name>
<dbReference type="Proteomes" id="UP000316213">
    <property type="component" value="Unassembled WGS sequence"/>
</dbReference>
<dbReference type="AlphaFoldDB" id="A0A5C6ASX1"/>
<dbReference type="InterPro" id="IPR053716">
    <property type="entry name" value="Flag_assembly_chemotaxis_eff"/>
</dbReference>
<dbReference type="GO" id="GO:0005886">
    <property type="term" value="C:plasma membrane"/>
    <property type="evidence" value="ECO:0007669"/>
    <property type="project" value="UniProtKB-SubCell"/>
</dbReference>
<proteinExistence type="inferred from homology"/>
<evidence type="ECO:0000313" key="12">
    <source>
        <dbReference type="EMBL" id="TWU02092.1"/>
    </source>
</evidence>
<evidence type="ECO:0000256" key="6">
    <source>
        <dbReference type="ARBA" id="ARBA00022500"/>
    </source>
</evidence>
<evidence type="ECO:0000256" key="5">
    <source>
        <dbReference type="ARBA" id="ARBA00022475"/>
    </source>
</evidence>
<dbReference type="GO" id="GO:0006935">
    <property type="term" value="P:chemotaxis"/>
    <property type="evidence" value="ECO:0007669"/>
    <property type="project" value="UniProtKB-KW"/>
</dbReference>
<feature type="coiled-coil region" evidence="11">
    <location>
        <begin position="99"/>
        <end position="147"/>
    </location>
</feature>
<dbReference type="OrthoDB" id="278317at2"/>
<keyword evidence="12" id="KW-0966">Cell projection</keyword>
<evidence type="ECO:0000256" key="11">
    <source>
        <dbReference type="SAM" id="Coils"/>
    </source>
</evidence>
<keyword evidence="7" id="KW-1005">Bacterial flagellum biogenesis</keyword>
<dbReference type="InterPro" id="IPR012823">
    <property type="entry name" value="Flagell_FliJ"/>
</dbReference>
<evidence type="ECO:0000313" key="13">
    <source>
        <dbReference type="Proteomes" id="UP000316213"/>
    </source>
</evidence>
<protein>
    <recommendedName>
        <fullName evidence="3">Flagellar FliJ protein</fullName>
    </recommendedName>
</protein>
<evidence type="ECO:0000256" key="9">
    <source>
        <dbReference type="ARBA" id="ARBA00023136"/>
    </source>
</evidence>
<dbReference type="GO" id="GO:0009288">
    <property type="term" value="C:bacterial-type flagellum"/>
    <property type="evidence" value="ECO:0007669"/>
    <property type="project" value="InterPro"/>
</dbReference>
<dbReference type="GO" id="GO:0044781">
    <property type="term" value="P:bacterial-type flagellum organization"/>
    <property type="evidence" value="ECO:0007669"/>
    <property type="project" value="UniProtKB-KW"/>
</dbReference>
<keyword evidence="11" id="KW-0175">Coiled coil</keyword>
<keyword evidence="4" id="KW-0813">Transport</keyword>
<evidence type="ECO:0000256" key="8">
    <source>
        <dbReference type="ARBA" id="ARBA00022927"/>
    </source>
</evidence>
<dbReference type="GO" id="GO:0071973">
    <property type="term" value="P:bacterial-type flagellum-dependent cell motility"/>
    <property type="evidence" value="ECO:0007669"/>
    <property type="project" value="InterPro"/>
</dbReference>
<evidence type="ECO:0000256" key="3">
    <source>
        <dbReference type="ARBA" id="ARBA00020392"/>
    </source>
</evidence>
<feature type="coiled-coil region" evidence="11">
    <location>
        <begin position="25"/>
        <end position="52"/>
    </location>
</feature>
<keyword evidence="6" id="KW-0145">Chemotaxis</keyword>
<dbReference type="Gene3D" id="1.10.287.1700">
    <property type="match status" value="1"/>
</dbReference>
<dbReference type="NCBIfam" id="TIGR02473">
    <property type="entry name" value="flagell_FliJ"/>
    <property type="match status" value="1"/>
</dbReference>
<comment type="similarity">
    <text evidence="2">Belongs to the FliJ family.</text>
</comment>
<dbReference type="GO" id="GO:0015031">
    <property type="term" value="P:protein transport"/>
    <property type="evidence" value="ECO:0007669"/>
    <property type="project" value="UniProtKB-KW"/>
</dbReference>
<accession>A0A5C6ASX1</accession>
<keyword evidence="13" id="KW-1185">Reference proteome</keyword>
<evidence type="ECO:0000256" key="4">
    <source>
        <dbReference type="ARBA" id="ARBA00022448"/>
    </source>
</evidence>
<organism evidence="12 13">
    <name type="scientific">Neorhodopirellula pilleata</name>
    <dbReference type="NCBI Taxonomy" id="2714738"/>
    <lineage>
        <taxon>Bacteria</taxon>
        <taxon>Pseudomonadati</taxon>
        <taxon>Planctomycetota</taxon>
        <taxon>Planctomycetia</taxon>
        <taxon>Pirellulales</taxon>
        <taxon>Pirellulaceae</taxon>
        <taxon>Neorhodopirellula</taxon>
    </lineage>
</organism>
<comment type="caution">
    <text evidence="12">The sequence shown here is derived from an EMBL/GenBank/DDBJ whole genome shotgun (WGS) entry which is preliminary data.</text>
</comment>
<dbReference type="EMBL" id="SJPM01000002">
    <property type="protein sequence ID" value="TWU02092.1"/>
    <property type="molecule type" value="Genomic_DNA"/>
</dbReference>
<keyword evidence="5" id="KW-1003">Cell membrane</keyword>